<comment type="similarity">
    <text evidence="1">Belongs to the CutA family.</text>
</comment>
<comment type="caution">
    <text evidence="2">The sequence shown here is derived from an EMBL/GenBank/DDBJ whole genome shotgun (WGS) entry which is preliminary data.</text>
</comment>
<dbReference type="Gene3D" id="3.30.70.120">
    <property type="match status" value="1"/>
</dbReference>
<dbReference type="OrthoDB" id="37622at2"/>
<dbReference type="InterPro" id="IPR004323">
    <property type="entry name" value="Ion_tolerance_CutA"/>
</dbReference>
<dbReference type="RefSeq" id="WP_068003803.1">
    <property type="nucleotide sequence ID" value="NZ_FOFM01000007.1"/>
</dbReference>
<evidence type="ECO:0000256" key="1">
    <source>
        <dbReference type="ARBA" id="ARBA00010169"/>
    </source>
</evidence>
<dbReference type="InterPro" id="IPR015867">
    <property type="entry name" value="N-reg_PII/ATP_PRibTrfase_C"/>
</dbReference>
<dbReference type="SUPFAM" id="SSF54913">
    <property type="entry name" value="GlnB-like"/>
    <property type="match status" value="1"/>
</dbReference>
<evidence type="ECO:0000313" key="3">
    <source>
        <dbReference type="Proteomes" id="UP000076577"/>
    </source>
</evidence>
<gene>
    <name evidence="2" type="primary">cutA</name>
    <name evidence="2" type="ORF">PsAD2_01210</name>
</gene>
<protein>
    <submittedName>
        <fullName evidence="2">Divalent-cation tolerance protein CutA</fullName>
    </submittedName>
</protein>
<dbReference type="EMBL" id="LMCB01000006">
    <property type="protein sequence ID" value="KZL20722.1"/>
    <property type="molecule type" value="Genomic_DNA"/>
</dbReference>
<dbReference type="PATRIC" id="fig|989403.3.peg.1296"/>
<dbReference type="GO" id="GO:0010038">
    <property type="term" value="P:response to metal ion"/>
    <property type="evidence" value="ECO:0007669"/>
    <property type="project" value="InterPro"/>
</dbReference>
<dbReference type="Proteomes" id="UP000076577">
    <property type="component" value="Unassembled WGS sequence"/>
</dbReference>
<reference evidence="2 3" key="1">
    <citation type="journal article" date="2016" name="Front. Microbiol.">
        <title>Comparative Genomic Analysis Reveals a Diverse Repertoire of Genes Involved in Prokaryote-Eukaryote Interactions within the Pseudovibrio Genus.</title>
        <authorList>
            <person name="Romano S."/>
            <person name="Fernandez-Guerra A."/>
            <person name="Reen F.J."/>
            <person name="Glockner F.O."/>
            <person name="Crowley S.P."/>
            <person name="O'Sullivan O."/>
            <person name="Cotter P.D."/>
            <person name="Adams C."/>
            <person name="Dobson A.D."/>
            <person name="O'Gara F."/>
        </authorList>
    </citation>
    <scope>NUCLEOTIDE SEQUENCE [LARGE SCALE GENOMIC DNA]</scope>
    <source>
        <strain evidence="2 3">Ad2</strain>
    </source>
</reference>
<sequence>MYSIVVTTILNKSDAVHISELLISERAAASVQMVNVSSVFRWKGEVHRRDEIQMLIKCKQRDYKLIEQLIADNHPYETPEIIQLNINNGLGTYLDWIKEVTSP</sequence>
<accession>A0A166A8E9</accession>
<keyword evidence="3" id="KW-1185">Reference proteome</keyword>
<name>A0A166A8E9_9HYPH</name>
<dbReference type="PANTHER" id="PTHR23419">
    <property type="entry name" value="DIVALENT CATION TOLERANCE CUTA-RELATED"/>
    <property type="match status" value="1"/>
</dbReference>
<dbReference type="GO" id="GO:0005507">
    <property type="term" value="F:copper ion binding"/>
    <property type="evidence" value="ECO:0007669"/>
    <property type="project" value="TreeGrafter"/>
</dbReference>
<dbReference type="InterPro" id="IPR011322">
    <property type="entry name" value="N-reg_PII-like_a/b"/>
</dbReference>
<dbReference type="PANTHER" id="PTHR23419:SF8">
    <property type="entry name" value="FI09726P"/>
    <property type="match status" value="1"/>
</dbReference>
<organism evidence="2 3">
    <name type="scientific">Pseudovibrio axinellae</name>
    <dbReference type="NCBI Taxonomy" id="989403"/>
    <lineage>
        <taxon>Bacteria</taxon>
        <taxon>Pseudomonadati</taxon>
        <taxon>Pseudomonadota</taxon>
        <taxon>Alphaproteobacteria</taxon>
        <taxon>Hyphomicrobiales</taxon>
        <taxon>Stappiaceae</taxon>
        <taxon>Pseudovibrio</taxon>
    </lineage>
</organism>
<proteinExistence type="inferred from homology"/>
<dbReference type="AlphaFoldDB" id="A0A166A8E9"/>
<evidence type="ECO:0000313" key="2">
    <source>
        <dbReference type="EMBL" id="KZL20722.1"/>
    </source>
</evidence>
<dbReference type="STRING" id="989403.SAMN05421798_107167"/>
<dbReference type="Pfam" id="PF03091">
    <property type="entry name" value="CutA1"/>
    <property type="match status" value="1"/>
</dbReference>